<dbReference type="InterPro" id="IPR021569">
    <property type="entry name" value="TUG-UBL1"/>
</dbReference>
<organism evidence="3 4">
    <name type="scientific">Trichoglossum hirsutum</name>
    <dbReference type="NCBI Taxonomy" id="265104"/>
    <lineage>
        <taxon>Eukaryota</taxon>
        <taxon>Fungi</taxon>
        <taxon>Dikarya</taxon>
        <taxon>Ascomycota</taxon>
        <taxon>Pezizomycotina</taxon>
        <taxon>Geoglossomycetes</taxon>
        <taxon>Geoglossales</taxon>
        <taxon>Geoglossaceae</taxon>
        <taxon>Trichoglossum</taxon>
    </lineage>
</organism>
<dbReference type="PANTHER" id="PTHR46467">
    <property type="entry name" value="TETHER CONTAINING UBX DOMAIN FOR GLUT4"/>
    <property type="match status" value="1"/>
</dbReference>
<name>A0A9P8RQQ1_9PEZI</name>
<dbReference type="InterPro" id="IPR059238">
    <property type="entry name" value="UBX1_UBXN9"/>
</dbReference>
<sequence>MSSSHVIIIDPRARRAVIKVTPTKFLSDVLKEACTKLGFEADRYTLKHNKKQLDLSCPIRLSGLSSGAKLELVQISQSPSPVSVALQIPNSEVNDPLKARLTDKFPSTTSLWIALRKFESDDSSLNFTARGAPLTKSANPNAAGRLFYEAPVIQVMGRELSSFTDMQMTLRDLGYNSGSVLLRLSFKLTEKPLEEAMLEISRYFKDVENTQAASGYLAGDAASSSSSVRDAVGSQGNNGEVIASDAKPSGETSESRSTGGKGPDLEKPDVFLNELALSPEQRPISIFAPSSNPTPQAATYDFNAADYEPTIDHAKLHQARLSSAAQNRRLLSNAELAAKQRAVSERLAKVTDVDIKIRYPDQTQLVSKFTSAETAASLYGFVRSTLKHADEPFSLSFASSKGPKTIPMDDKVKLIKDLGFEGRMLVNFAWEEGASMGARAAGVLKGEYAKTAREIKVQEIQAVQAADEEEKRREKGKERATGGEHKRGMPKWFKLPGKK</sequence>
<protein>
    <recommendedName>
        <fullName evidence="2">UBX domain-containing protein</fullName>
    </recommendedName>
</protein>
<evidence type="ECO:0000256" key="1">
    <source>
        <dbReference type="SAM" id="MobiDB-lite"/>
    </source>
</evidence>
<dbReference type="CDD" id="cd17075">
    <property type="entry name" value="UBX1_UBXN9"/>
    <property type="match status" value="1"/>
</dbReference>
<evidence type="ECO:0000313" key="3">
    <source>
        <dbReference type="EMBL" id="KAH0560068.1"/>
    </source>
</evidence>
<accession>A0A9P8RQQ1</accession>
<dbReference type="CDD" id="cd01767">
    <property type="entry name" value="UBX"/>
    <property type="match status" value="1"/>
</dbReference>
<dbReference type="GO" id="GO:0005634">
    <property type="term" value="C:nucleus"/>
    <property type="evidence" value="ECO:0007669"/>
    <property type="project" value="TreeGrafter"/>
</dbReference>
<dbReference type="Pfam" id="PF11470">
    <property type="entry name" value="TUG-UBL1"/>
    <property type="match status" value="1"/>
</dbReference>
<feature type="compositionally biased region" description="Basic and acidic residues" evidence="1">
    <location>
        <begin position="469"/>
        <end position="487"/>
    </location>
</feature>
<proteinExistence type="predicted"/>
<dbReference type="EMBL" id="JAGHQM010000457">
    <property type="protein sequence ID" value="KAH0560068.1"/>
    <property type="molecule type" value="Genomic_DNA"/>
</dbReference>
<dbReference type="Gene3D" id="3.10.20.90">
    <property type="entry name" value="Phosphatidylinositol 3-kinase Catalytic Subunit, Chain A, domain 1"/>
    <property type="match status" value="2"/>
</dbReference>
<dbReference type="PROSITE" id="PS50033">
    <property type="entry name" value="UBX"/>
    <property type="match status" value="1"/>
</dbReference>
<comment type="caution">
    <text evidence="3">The sequence shown here is derived from an EMBL/GenBank/DDBJ whole genome shotgun (WGS) entry which is preliminary data.</text>
</comment>
<gene>
    <name evidence="3" type="ORF">GP486_003414</name>
</gene>
<feature type="compositionally biased region" description="Low complexity" evidence="1">
    <location>
        <begin position="249"/>
        <end position="258"/>
    </location>
</feature>
<keyword evidence="4" id="KW-1185">Reference proteome</keyword>
<feature type="region of interest" description="Disordered" evidence="1">
    <location>
        <begin position="463"/>
        <end position="499"/>
    </location>
</feature>
<dbReference type="CDD" id="cd16105">
    <property type="entry name" value="Ubl_ASPSCR1_like"/>
    <property type="match status" value="1"/>
</dbReference>
<dbReference type="InterPro" id="IPR029071">
    <property type="entry name" value="Ubiquitin-like_domsf"/>
</dbReference>
<evidence type="ECO:0000313" key="4">
    <source>
        <dbReference type="Proteomes" id="UP000750711"/>
    </source>
</evidence>
<evidence type="ECO:0000259" key="2">
    <source>
        <dbReference type="PROSITE" id="PS50033"/>
    </source>
</evidence>
<feature type="region of interest" description="Disordered" evidence="1">
    <location>
        <begin position="227"/>
        <end position="267"/>
    </location>
</feature>
<feature type="domain" description="UBX" evidence="2">
    <location>
        <begin position="348"/>
        <end position="428"/>
    </location>
</feature>
<dbReference type="GO" id="GO:0012506">
    <property type="term" value="C:vesicle membrane"/>
    <property type="evidence" value="ECO:0007669"/>
    <property type="project" value="TreeGrafter"/>
</dbReference>
<dbReference type="GO" id="GO:0005737">
    <property type="term" value="C:cytoplasm"/>
    <property type="evidence" value="ECO:0007669"/>
    <property type="project" value="TreeGrafter"/>
</dbReference>
<dbReference type="Proteomes" id="UP000750711">
    <property type="component" value="Unassembled WGS sequence"/>
</dbReference>
<dbReference type="InterPro" id="IPR001012">
    <property type="entry name" value="UBX_dom"/>
</dbReference>
<dbReference type="PANTHER" id="PTHR46467:SF1">
    <property type="entry name" value="TETHER CONTAINING UBX DOMAIN FOR GLUT4"/>
    <property type="match status" value="1"/>
</dbReference>
<dbReference type="SUPFAM" id="SSF54236">
    <property type="entry name" value="Ubiquitin-like"/>
    <property type="match status" value="2"/>
</dbReference>
<dbReference type="AlphaFoldDB" id="A0A9P8RQQ1"/>
<dbReference type="GO" id="GO:0006886">
    <property type="term" value="P:intracellular protein transport"/>
    <property type="evidence" value="ECO:0007669"/>
    <property type="project" value="TreeGrafter"/>
</dbReference>
<reference evidence="3" key="1">
    <citation type="submission" date="2021-03" db="EMBL/GenBank/DDBJ databases">
        <title>Comparative genomics and phylogenomic investigation of the class Geoglossomycetes provide insights into ecological specialization and systematics.</title>
        <authorList>
            <person name="Melie T."/>
            <person name="Pirro S."/>
            <person name="Miller A.N."/>
            <person name="Quandt A."/>
        </authorList>
    </citation>
    <scope>NUCLEOTIDE SEQUENCE</scope>
    <source>
        <strain evidence="3">CAQ_001_2017</strain>
    </source>
</reference>
<dbReference type="Pfam" id="PF00789">
    <property type="entry name" value="UBX"/>
    <property type="match status" value="1"/>
</dbReference>